<evidence type="ECO:0000256" key="10">
    <source>
        <dbReference type="ARBA" id="ARBA00023186"/>
    </source>
</evidence>
<keyword evidence="6 13" id="KW-0732">Signal</keyword>
<evidence type="ECO:0000256" key="11">
    <source>
        <dbReference type="ARBA" id="ARBA00023237"/>
    </source>
</evidence>
<dbReference type="Gene3D" id="2.50.20.10">
    <property type="entry name" value="Lipoprotein localisation LolA/LolB/LppX"/>
    <property type="match status" value="1"/>
</dbReference>
<dbReference type="Pfam" id="PF03550">
    <property type="entry name" value="LolB"/>
    <property type="match status" value="1"/>
</dbReference>
<evidence type="ECO:0000313" key="14">
    <source>
        <dbReference type="EMBL" id="MFD1263639.1"/>
    </source>
</evidence>
<dbReference type="InterPro" id="IPR004565">
    <property type="entry name" value="OM_lipoprot_LolB"/>
</dbReference>
<evidence type="ECO:0000256" key="2">
    <source>
        <dbReference type="ARBA" id="ARBA00009696"/>
    </source>
</evidence>
<evidence type="ECO:0000256" key="7">
    <source>
        <dbReference type="ARBA" id="ARBA00022927"/>
    </source>
</evidence>
<organism evidence="14 15">
    <name type="scientific">Thauera mechernichensis</name>
    <dbReference type="NCBI Taxonomy" id="82788"/>
    <lineage>
        <taxon>Bacteria</taxon>
        <taxon>Pseudomonadati</taxon>
        <taxon>Pseudomonadota</taxon>
        <taxon>Betaproteobacteria</taxon>
        <taxon>Rhodocyclales</taxon>
        <taxon>Zoogloeaceae</taxon>
        <taxon>Thauera</taxon>
    </lineage>
</organism>
<dbReference type="EMBL" id="JBHTMC010000014">
    <property type="protein sequence ID" value="MFD1263639.1"/>
    <property type="molecule type" value="Genomic_DNA"/>
</dbReference>
<evidence type="ECO:0000256" key="4">
    <source>
        <dbReference type="ARBA" id="ARBA00016202"/>
    </source>
</evidence>
<keyword evidence="15" id="KW-1185">Reference proteome</keyword>
<evidence type="ECO:0000256" key="8">
    <source>
        <dbReference type="ARBA" id="ARBA00023136"/>
    </source>
</evidence>
<keyword evidence="10" id="KW-0143">Chaperone</keyword>
<comment type="subcellular location">
    <subcellularLocation>
        <location evidence="1">Cell outer membrane</location>
        <topology evidence="1">Lipid-anchor</topology>
    </subcellularLocation>
</comment>
<dbReference type="CDD" id="cd16326">
    <property type="entry name" value="LolB"/>
    <property type="match status" value="1"/>
</dbReference>
<feature type="chain" id="PRO_5047069404" description="Outer-membrane lipoprotein LolB" evidence="13">
    <location>
        <begin position="17"/>
        <end position="190"/>
    </location>
</feature>
<evidence type="ECO:0000256" key="9">
    <source>
        <dbReference type="ARBA" id="ARBA00023139"/>
    </source>
</evidence>
<comment type="similarity">
    <text evidence="2">Belongs to the LolB family.</text>
</comment>
<protein>
    <recommendedName>
        <fullName evidence="4">Outer-membrane lipoprotein LolB</fullName>
    </recommendedName>
</protein>
<dbReference type="Proteomes" id="UP001597158">
    <property type="component" value="Unassembled WGS sequence"/>
</dbReference>
<evidence type="ECO:0000256" key="13">
    <source>
        <dbReference type="SAM" id="SignalP"/>
    </source>
</evidence>
<comment type="subunit">
    <text evidence="3">Monomer.</text>
</comment>
<keyword evidence="7" id="KW-0653">Protein transport</keyword>
<accession>A0ABW3WCL9</accession>
<keyword evidence="9" id="KW-0564">Palmitate</keyword>
<evidence type="ECO:0000256" key="1">
    <source>
        <dbReference type="ARBA" id="ARBA00004459"/>
    </source>
</evidence>
<dbReference type="InterPro" id="IPR029046">
    <property type="entry name" value="LolA/LolB/LppX"/>
</dbReference>
<reference evidence="15" key="1">
    <citation type="journal article" date="2019" name="Int. J. Syst. Evol. Microbiol.">
        <title>The Global Catalogue of Microorganisms (GCM) 10K type strain sequencing project: providing services to taxonomists for standard genome sequencing and annotation.</title>
        <authorList>
            <consortium name="The Broad Institute Genomics Platform"/>
            <consortium name="The Broad Institute Genome Sequencing Center for Infectious Disease"/>
            <person name="Wu L."/>
            <person name="Ma J."/>
        </authorList>
    </citation>
    <scope>NUCLEOTIDE SEQUENCE [LARGE SCALE GENOMIC DNA]</scope>
    <source>
        <strain evidence="15">CCUG 48884</strain>
    </source>
</reference>
<sequence>MLLLALGASLALTACAPLLPSSPAGGTPAAARTALPAFLLEGRLSASDGVQGASGRLEWQHTPDADTLVLLSPLGQIAARLDSSAEGARLSTADGAIIEAPSADLLLPRVLNVDIPAARLRLWVQAVTDGSAEVRLRDTAGRPVLLIDRGWRIEYAAYADDSAQALPTRVDISRGDARIRLIADSWTILP</sequence>
<proteinExistence type="inferred from homology"/>
<keyword evidence="12 14" id="KW-0449">Lipoprotein</keyword>
<keyword evidence="5" id="KW-0813">Transport</keyword>
<feature type="signal peptide" evidence="13">
    <location>
        <begin position="1"/>
        <end position="16"/>
    </location>
</feature>
<comment type="caution">
    <text evidence="14">The sequence shown here is derived from an EMBL/GenBank/DDBJ whole genome shotgun (WGS) entry which is preliminary data.</text>
</comment>
<evidence type="ECO:0000256" key="3">
    <source>
        <dbReference type="ARBA" id="ARBA00011245"/>
    </source>
</evidence>
<evidence type="ECO:0000256" key="12">
    <source>
        <dbReference type="ARBA" id="ARBA00023288"/>
    </source>
</evidence>
<keyword evidence="8" id="KW-0472">Membrane</keyword>
<dbReference type="NCBIfam" id="TIGR00548">
    <property type="entry name" value="lolB"/>
    <property type="match status" value="1"/>
</dbReference>
<evidence type="ECO:0000256" key="6">
    <source>
        <dbReference type="ARBA" id="ARBA00022729"/>
    </source>
</evidence>
<evidence type="ECO:0000313" key="15">
    <source>
        <dbReference type="Proteomes" id="UP001597158"/>
    </source>
</evidence>
<gene>
    <name evidence="14" type="primary">lolB</name>
    <name evidence="14" type="ORF">ACFQ4M_08570</name>
</gene>
<dbReference type="SUPFAM" id="SSF89392">
    <property type="entry name" value="Prokaryotic lipoproteins and lipoprotein localization factors"/>
    <property type="match status" value="1"/>
</dbReference>
<name>A0ABW3WCL9_9RHOO</name>
<keyword evidence="11" id="KW-0998">Cell outer membrane</keyword>
<evidence type="ECO:0000256" key="5">
    <source>
        <dbReference type="ARBA" id="ARBA00022448"/>
    </source>
</evidence>